<dbReference type="PANTHER" id="PTHR30217">
    <property type="entry name" value="PEPTIDASE U32 FAMILY"/>
    <property type="match status" value="1"/>
</dbReference>
<dbReference type="Proteomes" id="UP000713880">
    <property type="component" value="Unassembled WGS sequence"/>
</dbReference>
<dbReference type="InterPro" id="IPR001539">
    <property type="entry name" value="Peptidase_U32"/>
</dbReference>
<sequence>MRKRDVEILAPAGSFECLKAAVCAGADAVYVGGSRFGARAYADNFKEAELLEALDYVHLHGRKLYLTVNTLLKEQEIGDLAGFLLPYYRQGLDGVIVQDFGAGEQIRNCFPDLELHASTQMTVTGAAGAAFLKEHGYVRVVPARELSLEEIRHIKEETGMEVECFVHGALCYCYSGQCLLSSMIGGRSGNRGQCAQPCRLPYSVEGGRSGDLLSLKDLCTIDLLPELLKAGIDSFKIEGRMKQPDYVYRVTEIYRKYASLCLQGKEDPVSEEDRNHLFRAYQRRGYTQGYYLRHNGKDMISLKRPAVREEEEGGLPEWKIQEKINGKFIISPGKRVKLILECKDVRAECEGPVPEQAKKQPLTADRVEKQLRKTGQTPFVFEHLEIQMDGDFFLPMQAVNELRREGLQDLEDRILQTYRRDPEAGEVIPAEEDVLLTSCSAKEEKDPGTPETVLSVSVQSAGQFTEAAAMEGVGRIYVDSRIGNRPVVRSVMEKTSGEREYYLAMPYIFREDVEKVFEEEYGESLEAFDGVLIRNLESLMWLRKKGYTKPVRGDYNLYVCNRESRKFLHRQGLASVTASVELHERELAQLGIRGETMIVYGFQPVMVTANCIRKTTGGCEKKSGYLYLSDRYRKKFAVRNCCEYCYNIIYNSAPLFLADQADKIRSLNPGEVRLDFCTESAEEVREITGQYRRAFLEGKPVKTPETEFTRGHFKRGVK</sequence>
<dbReference type="Pfam" id="PF01136">
    <property type="entry name" value="Peptidase_U32"/>
    <property type="match status" value="1"/>
</dbReference>
<reference evidence="2" key="1">
    <citation type="submission" date="2020-08" db="EMBL/GenBank/DDBJ databases">
        <authorList>
            <person name="Cejkova D."/>
            <person name="Kubasova T."/>
            <person name="Jahodarova E."/>
            <person name="Rychlik I."/>
        </authorList>
    </citation>
    <scope>NUCLEOTIDE SEQUENCE</scope>
    <source>
        <strain evidence="2">An420c</strain>
    </source>
</reference>
<dbReference type="InterPro" id="IPR020988">
    <property type="entry name" value="Pept_U32_collagenase"/>
</dbReference>
<gene>
    <name evidence="2" type="ORF">H6A13_05005</name>
</gene>
<organism evidence="2 3">
    <name type="scientific">Mordavella massiliensis</name>
    <dbReference type="NCBI Taxonomy" id="1871024"/>
    <lineage>
        <taxon>Bacteria</taxon>
        <taxon>Bacillati</taxon>
        <taxon>Bacillota</taxon>
        <taxon>Clostridia</taxon>
        <taxon>Eubacteriales</taxon>
        <taxon>Clostridiaceae</taxon>
        <taxon>Mordavella</taxon>
    </lineage>
</organism>
<dbReference type="EMBL" id="JACJLV010000011">
    <property type="protein sequence ID" value="MBM6826467.1"/>
    <property type="molecule type" value="Genomic_DNA"/>
</dbReference>
<feature type="domain" description="Peptidase U32 collagenase" evidence="1">
    <location>
        <begin position="321"/>
        <end position="414"/>
    </location>
</feature>
<evidence type="ECO:0000313" key="3">
    <source>
        <dbReference type="Proteomes" id="UP000713880"/>
    </source>
</evidence>
<dbReference type="Pfam" id="PF12392">
    <property type="entry name" value="DUF3656"/>
    <property type="match status" value="1"/>
</dbReference>
<dbReference type="AlphaFoldDB" id="A0A939BC70"/>
<evidence type="ECO:0000259" key="1">
    <source>
        <dbReference type="Pfam" id="PF12392"/>
    </source>
</evidence>
<accession>A0A939BC70</accession>
<protein>
    <submittedName>
        <fullName evidence="2">U32 family peptidase</fullName>
    </submittedName>
</protein>
<dbReference type="PANTHER" id="PTHR30217:SF10">
    <property type="entry name" value="23S RRNA 5-HYDROXYCYTIDINE C2501 SYNTHASE"/>
    <property type="match status" value="1"/>
</dbReference>
<keyword evidence="3" id="KW-1185">Reference proteome</keyword>
<comment type="caution">
    <text evidence="2">The sequence shown here is derived from an EMBL/GenBank/DDBJ whole genome shotgun (WGS) entry which is preliminary data.</text>
</comment>
<proteinExistence type="predicted"/>
<name>A0A939BC70_9CLOT</name>
<dbReference type="RefSeq" id="WP_204908514.1">
    <property type="nucleotide sequence ID" value="NZ_JACJLV010000011.1"/>
</dbReference>
<evidence type="ECO:0000313" key="2">
    <source>
        <dbReference type="EMBL" id="MBM6826467.1"/>
    </source>
</evidence>
<reference evidence="2" key="2">
    <citation type="journal article" date="2021" name="Sci. Rep.">
        <title>The distribution of antibiotic resistance genes in chicken gut microbiota commensals.</title>
        <authorList>
            <person name="Juricova H."/>
            <person name="Matiasovicova J."/>
            <person name="Kubasova T."/>
            <person name="Cejkova D."/>
            <person name="Rychlik I."/>
        </authorList>
    </citation>
    <scope>NUCLEOTIDE SEQUENCE</scope>
    <source>
        <strain evidence="2">An420c</strain>
    </source>
</reference>
<dbReference type="PROSITE" id="PS01276">
    <property type="entry name" value="PEPTIDASE_U32"/>
    <property type="match status" value="1"/>
</dbReference>
<dbReference type="InterPro" id="IPR051454">
    <property type="entry name" value="RNA/ubiquinone_mod_enzymes"/>
</dbReference>